<comment type="catalytic activity">
    <reaction evidence="11">
        <text>N(6)-(pyridoxal phosphate)-L-lysyl-[4-amino-5-hydroxymethyl-2-methylpyrimidine phosphate synthase] + L-histidyl-[4-amino-5-hydroxymethyl-2-methylpyrimidine phosphate synthase] + 2 Fe(3+) + 4 H2O = L-lysyl-[4-amino-5-hydroxymethyl-2-methylpyrimidine phosphate synthase] + (2S)-2-amino-5-hydroxy-4-oxopentanoyl-[4-amino-5-hydroxymethyl-2-methylpyrimidine phosphate synthase] + 4-amino-2-methyl-5-(phosphooxymethyl)pyrimidine + 3-oxopropanoate + 2 Fe(2+) + 2 H(+)</text>
        <dbReference type="Rhea" id="RHEA:65756"/>
        <dbReference type="Rhea" id="RHEA-COMP:16892"/>
        <dbReference type="Rhea" id="RHEA-COMP:16893"/>
        <dbReference type="Rhea" id="RHEA-COMP:16894"/>
        <dbReference type="Rhea" id="RHEA-COMP:16895"/>
        <dbReference type="ChEBI" id="CHEBI:15377"/>
        <dbReference type="ChEBI" id="CHEBI:15378"/>
        <dbReference type="ChEBI" id="CHEBI:29033"/>
        <dbReference type="ChEBI" id="CHEBI:29034"/>
        <dbReference type="ChEBI" id="CHEBI:29969"/>
        <dbReference type="ChEBI" id="CHEBI:29979"/>
        <dbReference type="ChEBI" id="CHEBI:33190"/>
        <dbReference type="ChEBI" id="CHEBI:58354"/>
        <dbReference type="ChEBI" id="CHEBI:143915"/>
        <dbReference type="ChEBI" id="CHEBI:157692"/>
    </reaction>
    <physiologicalReaction direction="left-to-right" evidence="11">
        <dbReference type="Rhea" id="RHEA:65757"/>
    </physiologicalReaction>
</comment>
<keyword evidence="15" id="KW-1185">Reference proteome</keyword>
<feature type="signal peptide" evidence="12">
    <location>
        <begin position="1"/>
        <end position="23"/>
    </location>
</feature>
<evidence type="ECO:0000256" key="2">
    <source>
        <dbReference type="ARBA" id="ARBA00004948"/>
    </source>
</evidence>
<dbReference type="Gene3D" id="3.40.190.10">
    <property type="entry name" value="Periplasmic binding protein-like II"/>
    <property type="match status" value="2"/>
</dbReference>
<dbReference type="PANTHER" id="PTHR31528:SF1">
    <property type="entry name" value="4-AMINO-5-HYDROXYMETHYL-2-METHYLPYRIMIDINE PHOSPHATE SYNTHASE THI11-RELATED"/>
    <property type="match status" value="1"/>
</dbReference>
<evidence type="ECO:0000256" key="11">
    <source>
        <dbReference type="ARBA" id="ARBA00048179"/>
    </source>
</evidence>
<feature type="chain" id="PRO_5038470840" description="Thiamine pyrimidine synthase" evidence="12">
    <location>
        <begin position="24"/>
        <end position="351"/>
    </location>
</feature>
<evidence type="ECO:0000313" key="15">
    <source>
        <dbReference type="Proteomes" id="UP000598775"/>
    </source>
</evidence>
<proteinExistence type="inferred from homology"/>
<reference evidence="14 15" key="1">
    <citation type="journal article" date="2014" name="Int. J. Syst. Evol. Microbiol.">
        <title>Complete genome sequence of Corynebacterium casei LMG S-19264T (=DSM 44701T), isolated from a smear-ripened cheese.</title>
        <authorList>
            <consortium name="US DOE Joint Genome Institute (JGI-PGF)"/>
            <person name="Walter F."/>
            <person name="Albersmeier A."/>
            <person name="Kalinowski J."/>
            <person name="Ruckert C."/>
        </authorList>
    </citation>
    <scope>NUCLEOTIDE SEQUENCE [LARGE SCALE GENOMIC DNA]</scope>
    <source>
        <strain evidence="14 15">CGMCC 1.12976</strain>
    </source>
</reference>
<evidence type="ECO:0000259" key="13">
    <source>
        <dbReference type="Pfam" id="PF09084"/>
    </source>
</evidence>
<dbReference type="AlphaFoldDB" id="A0A917EWP5"/>
<evidence type="ECO:0000256" key="9">
    <source>
        <dbReference type="ARBA" id="ARBA00023004"/>
    </source>
</evidence>
<sequence length="351" mass="35637">MKLRMSRAARIVAIAAVATVGLAGCASGGSTASSTSSNGATTAATLALNFSPSGIDLPVYDALAKGYYADEGLNMSILVTKSGQDAINAVNSGQAEFGTANLPYLALSESQNIKTLSVGNRFGTHTFGLFIAKDGGSTNLTDLEGKTVLAASSGIIDETKGVLEKNGVDTSKINFATIAASSLLTAYAGGQGDALATSIPFGAPAVQPTRPSYEVNFSDYGATIPDYTYFVRPDTATSSPAQITAFLKATYKGLQDSLNDPSAAVTSMAAQVPGLNTDTALAQWKAIVPFICTVGAAPGSSVAEMPEAAWASAGGIMSSLGITPTTVDTSSMMTNQFTTGVTDITCPIAAQ</sequence>
<evidence type="ECO:0000256" key="5">
    <source>
        <dbReference type="ARBA" id="ARBA00022679"/>
    </source>
</evidence>
<dbReference type="InterPro" id="IPR015168">
    <property type="entry name" value="SsuA/THI5"/>
</dbReference>
<evidence type="ECO:0000256" key="8">
    <source>
        <dbReference type="ARBA" id="ARBA00022977"/>
    </source>
</evidence>
<evidence type="ECO:0000256" key="6">
    <source>
        <dbReference type="ARBA" id="ARBA00022723"/>
    </source>
</evidence>
<dbReference type="PROSITE" id="PS51257">
    <property type="entry name" value="PROKAR_LIPOPROTEIN"/>
    <property type="match status" value="1"/>
</dbReference>
<feature type="domain" description="SsuA/THI5-like" evidence="13">
    <location>
        <begin position="58"/>
        <end position="264"/>
    </location>
</feature>
<comment type="caution">
    <text evidence="14">The sequence shown here is derived from an EMBL/GenBank/DDBJ whole genome shotgun (WGS) entry which is preliminary data.</text>
</comment>
<gene>
    <name evidence="14" type="ORF">GCM10011399_15430</name>
</gene>
<comment type="function">
    <text evidence="1">Responsible for the formation of the pyrimidine heterocycle in the thiamine biosynthesis pathway. Catalyzes the formation of hydroxymethylpyrimidine phosphate (HMP-P) from histidine and pyridoxal phosphate (PLP). The protein uses PLP and the active site histidine to form HMP-P, generating an inactive enzyme. The enzyme can only undergo a single turnover, which suggests it is a suicide enzyme.</text>
</comment>
<keyword evidence="9" id="KW-0408">Iron</keyword>
<dbReference type="SUPFAM" id="SSF53850">
    <property type="entry name" value="Periplasmic binding protein-like II"/>
    <property type="match status" value="1"/>
</dbReference>
<evidence type="ECO:0000256" key="7">
    <source>
        <dbReference type="ARBA" id="ARBA00022898"/>
    </source>
</evidence>
<evidence type="ECO:0000256" key="12">
    <source>
        <dbReference type="SAM" id="SignalP"/>
    </source>
</evidence>
<evidence type="ECO:0000256" key="10">
    <source>
        <dbReference type="ARBA" id="ARBA00033171"/>
    </source>
</evidence>
<name>A0A917EWP5_9MICO</name>
<dbReference type="Proteomes" id="UP000598775">
    <property type="component" value="Unassembled WGS sequence"/>
</dbReference>
<dbReference type="Pfam" id="PF09084">
    <property type="entry name" value="NMT1"/>
    <property type="match status" value="1"/>
</dbReference>
<keyword evidence="5 14" id="KW-0808">Transferase</keyword>
<evidence type="ECO:0000256" key="3">
    <source>
        <dbReference type="ARBA" id="ARBA00009406"/>
    </source>
</evidence>
<comment type="similarity">
    <text evidence="3">Belongs to the NMT1/THI5 family.</text>
</comment>
<dbReference type="GO" id="GO:0009228">
    <property type="term" value="P:thiamine biosynthetic process"/>
    <property type="evidence" value="ECO:0007669"/>
    <property type="project" value="UniProtKB-KW"/>
</dbReference>
<dbReference type="EMBL" id="BMGP01000002">
    <property type="protein sequence ID" value="GGF22707.1"/>
    <property type="molecule type" value="Genomic_DNA"/>
</dbReference>
<dbReference type="PANTHER" id="PTHR31528">
    <property type="entry name" value="4-AMINO-5-HYDROXYMETHYL-2-METHYLPYRIMIDINE PHOSPHATE SYNTHASE THI11-RELATED"/>
    <property type="match status" value="1"/>
</dbReference>
<evidence type="ECO:0000256" key="1">
    <source>
        <dbReference type="ARBA" id="ARBA00003469"/>
    </source>
</evidence>
<dbReference type="GO" id="GO:0016740">
    <property type="term" value="F:transferase activity"/>
    <property type="evidence" value="ECO:0007669"/>
    <property type="project" value="UniProtKB-KW"/>
</dbReference>
<keyword evidence="8" id="KW-0784">Thiamine biosynthesis</keyword>
<organism evidence="14 15">
    <name type="scientific">Subtercola lobariae</name>
    <dbReference type="NCBI Taxonomy" id="1588641"/>
    <lineage>
        <taxon>Bacteria</taxon>
        <taxon>Bacillati</taxon>
        <taxon>Actinomycetota</taxon>
        <taxon>Actinomycetes</taxon>
        <taxon>Micrococcales</taxon>
        <taxon>Microbacteriaceae</taxon>
        <taxon>Subtercola</taxon>
    </lineage>
</organism>
<keyword evidence="7" id="KW-0663">Pyridoxal phosphate</keyword>
<accession>A0A917EWP5</accession>
<evidence type="ECO:0000256" key="4">
    <source>
        <dbReference type="ARBA" id="ARBA00011738"/>
    </source>
</evidence>
<comment type="pathway">
    <text evidence="2">Cofactor biosynthesis; thiamine diphosphate biosynthesis.</text>
</comment>
<evidence type="ECO:0000313" key="14">
    <source>
        <dbReference type="EMBL" id="GGF22707.1"/>
    </source>
</evidence>
<dbReference type="GO" id="GO:0046872">
    <property type="term" value="F:metal ion binding"/>
    <property type="evidence" value="ECO:0007669"/>
    <property type="project" value="UniProtKB-KW"/>
</dbReference>
<comment type="subunit">
    <text evidence="4">Homodimer.</text>
</comment>
<dbReference type="InterPro" id="IPR027939">
    <property type="entry name" value="NMT1/THI5"/>
</dbReference>
<protein>
    <recommendedName>
        <fullName evidence="10">Thiamine pyrimidine synthase</fullName>
    </recommendedName>
</protein>
<keyword evidence="6" id="KW-0479">Metal-binding</keyword>
<keyword evidence="12" id="KW-0732">Signal</keyword>